<feature type="chain" id="PRO_5038426403" evidence="2">
    <location>
        <begin position="23"/>
        <end position="506"/>
    </location>
</feature>
<evidence type="ECO:0000313" key="3">
    <source>
        <dbReference type="EMBL" id="KAI3427157.1"/>
    </source>
</evidence>
<feature type="signal peptide" evidence="2">
    <location>
        <begin position="1"/>
        <end position="22"/>
    </location>
</feature>
<sequence>MRPAAAAAVVFLLLTAAAGTSAALSPATLLYRWQSWAQSAEEEALEGRRQPSERPAAPVLSLAQPSDGQPAVLHVSLQLPNHQLLEVHEHSSLEDIVTKLLSGQGGPLPTGLELEVVQRTSHQRTSTLGAALRAATLKLARLGSDWIAAHLPEAGGGELLMPEAAMRLVLHQHPASADGGADTDTAPGSASQRRRPPAIAAEDSATFSSQEQRLPLAAFDDAYQDAEASPADTEVPWRRQLQQSEQDALEADGLEAAAVVEDVAKSGETGWPAVTLFGARRASSQQQLPDGEAEREFAAAGQLLNGGVAAVEEDEAGDEEAPVLIVQVNVSAKRQQPAQHRVFQLRYGDATAPTAVSRVSLLRQLVAASRQATREGAALGRHGAGGDDGAAALLATLRNTLAAAAAETDGSSDSGDVPVGIQLLQQPPQWVVAPLDNVAEDGSITAETVDDMFCGALMLACVCVVLLVADIRRHGWRRSAAKPASPAVVVAAHETATSPHNAKLPI</sequence>
<reference evidence="3" key="2">
    <citation type="submission" date="2020-11" db="EMBL/GenBank/DDBJ databases">
        <authorList>
            <person name="Cecchin M."/>
            <person name="Marcolungo L."/>
            <person name="Rossato M."/>
            <person name="Girolomoni L."/>
            <person name="Cosentino E."/>
            <person name="Cuine S."/>
            <person name="Li-Beisson Y."/>
            <person name="Delledonne M."/>
            <person name="Ballottari M."/>
        </authorList>
    </citation>
    <scope>NUCLEOTIDE SEQUENCE</scope>
    <source>
        <strain evidence="3">211/11P</strain>
        <tissue evidence="3">Whole cell</tissue>
    </source>
</reference>
<proteinExistence type="predicted"/>
<feature type="region of interest" description="Disordered" evidence="1">
    <location>
        <begin position="175"/>
        <end position="212"/>
    </location>
</feature>
<accession>A0A9D4YUG8</accession>
<evidence type="ECO:0000256" key="1">
    <source>
        <dbReference type="SAM" id="MobiDB-lite"/>
    </source>
</evidence>
<name>A0A9D4YUG8_CHLVU</name>
<keyword evidence="4" id="KW-1185">Reference proteome</keyword>
<keyword evidence="2" id="KW-0732">Signal</keyword>
<dbReference type="EMBL" id="SIDB01000010">
    <property type="protein sequence ID" value="KAI3427157.1"/>
    <property type="molecule type" value="Genomic_DNA"/>
</dbReference>
<reference evidence="3" key="1">
    <citation type="journal article" date="2019" name="Plant J.">
        <title>Chlorella vulgaris genome assembly and annotation reveals the molecular basis for metabolic acclimation to high light conditions.</title>
        <authorList>
            <person name="Cecchin M."/>
            <person name="Marcolungo L."/>
            <person name="Rossato M."/>
            <person name="Girolomoni L."/>
            <person name="Cosentino E."/>
            <person name="Cuine S."/>
            <person name="Li-Beisson Y."/>
            <person name="Delledonne M."/>
            <person name="Ballottari M."/>
        </authorList>
    </citation>
    <scope>NUCLEOTIDE SEQUENCE</scope>
    <source>
        <strain evidence="3">211/11P</strain>
    </source>
</reference>
<organism evidence="3 4">
    <name type="scientific">Chlorella vulgaris</name>
    <name type="common">Green alga</name>
    <dbReference type="NCBI Taxonomy" id="3077"/>
    <lineage>
        <taxon>Eukaryota</taxon>
        <taxon>Viridiplantae</taxon>
        <taxon>Chlorophyta</taxon>
        <taxon>core chlorophytes</taxon>
        <taxon>Trebouxiophyceae</taxon>
        <taxon>Chlorellales</taxon>
        <taxon>Chlorellaceae</taxon>
        <taxon>Chlorella clade</taxon>
        <taxon>Chlorella</taxon>
    </lineage>
</organism>
<dbReference type="Proteomes" id="UP001055712">
    <property type="component" value="Unassembled WGS sequence"/>
</dbReference>
<comment type="caution">
    <text evidence="3">The sequence shown here is derived from an EMBL/GenBank/DDBJ whole genome shotgun (WGS) entry which is preliminary data.</text>
</comment>
<evidence type="ECO:0000313" key="4">
    <source>
        <dbReference type="Proteomes" id="UP001055712"/>
    </source>
</evidence>
<evidence type="ECO:0000256" key="2">
    <source>
        <dbReference type="SAM" id="SignalP"/>
    </source>
</evidence>
<dbReference type="AlphaFoldDB" id="A0A9D4YUG8"/>
<protein>
    <submittedName>
        <fullName evidence="3">Uncharacterized protein</fullName>
    </submittedName>
</protein>
<feature type="compositionally biased region" description="Low complexity" evidence="1">
    <location>
        <begin position="175"/>
        <end position="190"/>
    </location>
</feature>
<gene>
    <name evidence="3" type="ORF">D9Q98_007094</name>
</gene>